<dbReference type="RefSeq" id="WP_220640590.1">
    <property type="nucleotide sequence ID" value="NZ_CP080429.1"/>
</dbReference>
<dbReference type="InterPro" id="IPR052189">
    <property type="entry name" value="L-asp_N-monooxygenase_NS-form"/>
</dbReference>
<dbReference type="PANTHER" id="PTHR40254">
    <property type="entry name" value="BLR0577 PROTEIN"/>
    <property type="match status" value="1"/>
</dbReference>
<evidence type="ECO:0000313" key="3">
    <source>
        <dbReference type="Proteomes" id="UP000825381"/>
    </source>
</evidence>
<dbReference type="PANTHER" id="PTHR40254:SF1">
    <property type="entry name" value="BLR0577 PROTEIN"/>
    <property type="match status" value="1"/>
</dbReference>
<reference evidence="2 3" key="1">
    <citation type="submission" date="2021-07" db="EMBL/GenBank/DDBJ databases">
        <title>Flavobacterium WSW3-B6 sp.nov, isolated from seaweed.</title>
        <authorList>
            <person name="Muhammad N."/>
            <person name="Ho H."/>
            <person name="Lee Y.-J."/>
            <person name="Nguyen T."/>
            <person name="Ho J."/>
            <person name="Kim S.-G."/>
        </authorList>
    </citation>
    <scope>NUCLEOTIDE SEQUENCE [LARGE SCALE GENOMIC DNA]</scope>
    <source>
        <strain evidence="2 3">WSW3-B6</strain>
    </source>
</reference>
<keyword evidence="3" id="KW-1185">Reference proteome</keyword>
<dbReference type="Pfam" id="PF13454">
    <property type="entry name" value="NAD_binding_9"/>
    <property type="match status" value="1"/>
</dbReference>
<organism evidence="2 3">
    <name type="scientific">Flavobacterium litorale</name>
    <dbReference type="NCBI Taxonomy" id="2856519"/>
    <lineage>
        <taxon>Bacteria</taxon>
        <taxon>Pseudomonadati</taxon>
        <taxon>Bacteroidota</taxon>
        <taxon>Flavobacteriia</taxon>
        <taxon>Flavobacteriales</taxon>
        <taxon>Flavobacteriaceae</taxon>
        <taxon>Flavobacterium</taxon>
    </lineage>
</organism>
<dbReference type="EMBL" id="CP080429">
    <property type="protein sequence ID" value="QYJ68247.1"/>
    <property type="molecule type" value="Genomic_DNA"/>
</dbReference>
<dbReference type="InterPro" id="IPR038732">
    <property type="entry name" value="HpyO/CreE_NAD-binding"/>
</dbReference>
<dbReference type="Proteomes" id="UP000825381">
    <property type="component" value="Chromosome"/>
</dbReference>
<protein>
    <submittedName>
        <fullName evidence="2">FAD/NAD(P)-binding protein</fullName>
    </submittedName>
</protein>
<dbReference type="Gene3D" id="3.50.50.60">
    <property type="entry name" value="FAD/NAD(P)-binding domain"/>
    <property type="match status" value="1"/>
</dbReference>
<sequence length="592" mass="66359">MNRTLVKKVAIIGCGPRGLSALESLYKFYVSNGTNYKLKIIVFERTGNFGNGQVYDQNQTSYNWLNLSERGLTIPEREAIVVDDINIDGFPSFQTWAKYEHTSDKSIDVFPQRATLGNYLNERFQSIKTVIENNGSIETYTSLITSLKYSNSKFELISDEDDSFTADEVVLTIGHQPTYNSAQINKWKNFVSQNSNLSLITETYPIESTLESIPQDNNEIGLRGFGLAMIDLSRSIAHYFGGHFEIIDEFTQKMKFHPSKNSFYKIFPFSLNGLPMAPKPINKKVDDLFLPTTQHFNILKANLESATLNAKQIQSESFLIDVMAQVITSVFIGLKDKTVKHSYNSEEILAITKSWISEGTSSSEICLSENLNPVAIMTEYAGMATNTLPISLDYCIGQVWRHCHPTLYKQLSYKEFSEDVMSKIIGLDNKLKRLTFGPPLASIQQLLAMIESGVMNLKIVDDPDILCTEKGWHLDSEDDTAVVTTMINTVLDPPKVLEVKSNLVTQLLNDDYIKPIHSELGIETYVDGIVALSDTDKKIPLALLGRLAKGTLFGVDAILECFNQRSDNWAKGVVKRLNNVTEVVGDKPEPTV</sequence>
<name>A0ABX8V674_9FLAO</name>
<gene>
    <name evidence="2" type="ORF">K1I41_12075</name>
</gene>
<accession>A0ABX8V674</accession>
<proteinExistence type="predicted"/>
<evidence type="ECO:0000313" key="2">
    <source>
        <dbReference type="EMBL" id="QYJ68247.1"/>
    </source>
</evidence>
<dbReference type="SUPFAM" id="SSF51905">
    <property type="entry name" value="FAD/NAD(P)-binding domain"/>
    <property type="match status" value="1"/>
</dbReference>
<dbReference type="InterPro" id="IPR036188">
    <property type="entry name" value="FAD/NAD-bd_sf"/>
</dbReference>
<feature type="domain" description="FAD-dependent urate hydroxylase HpyO/Asp monooxygenase CreE-like FAD/NAD(P)-binding" evidence="1">
    <location>
        <begin position="10"/>
        <end position="176"/>
    </location>
</feature>
<evidence type="ECO:0000259" key="1">
    <source>
        <dbReference type="Pfam" id="PF13454"/>
    </source>
</evidence>